<keyword evidence="1" id="KW-0547">Nucleotide-binding</keyword>
<protein>
    <submittedName>
        <fullName evidence="7">Uncharacterized protein</fullName>
    </submittedName>
</protein>
<dbReference type="Pfam" id="PF00176">
    <property type="entry name" value="SNF2-rel_dom"/>
    <property type="match status" value="2"/>
</dbReference>
<gene>
    <name evidence="7" type="ORF">SI65_06667</name>
</gene>
<dbReference type="SMART" id="SM00490">
    <property type="entry name" value="HELICc"/>
    <property type="match status" value="1"/>
</dbReference>
<dbReference type="InterPro" id="IPR001650">
    <property type="entry name" value="Helicase_C-like"/>
</dbReference>
<dbReference type="InterPro" id="IPR000330">
    <property type="entry name" value="SNF2_N"/>
</dbReference>
<dbReference type="CDD" id="cd17919">
    <property type="entry name" value="DEXHc_Snf"/>
    <property type="match status" value="1"/>
</dbReference>
<evidence type="ECO:0000256" key="2">
    <source>
        <dbReference type="ARBA" id="ARBA00022801"/>
    </source>
</evidence>
<accession>A0A1E3BAB7</accession>
<dbReference type="GO" id="GO:0005524">
    <property type="term" value="F:ATP binding"/>
    <property type="evidence" value="ECO:0007669"/>
    <property type="project" value="InterPro"/>
</dbReference>
<dbReference type="InterPro" id="IPR027417">
    <property type="entry name" value="P-loop_NTPase"/>
</dbReference>
<organism evidence="7 8">
    <name type="scientific">Aspergillus cristatus</name>
    <name type="common">Chinese Fuzhuan brick tea-fermentation fungus</name>
    <name type="synonym">Eurotium cristatum</name>
    <dbReference type="NCBI Taxonomy" id="573508"/>
    <lineage>
        <taxon>Eukaryota</taxon>
        <taxon>Fungi</taxon>
        <taxon>Dikarya</taxon>
        <taxon>Ascomycota</taxon>
        <taxon>Pezizomycotina</taxon>
        <taxon>Eurotiomycetes</taxon>
        <taxon>Eurotiomycetidae</taxon>
        <taxon>Eurotiales</taxon>
        <taxon>Aspergillaceae</taxon>
        <taxon>Aspergillus</taxon>
        <taxon>Aspergillus subgen. Aspergillus</taxon>
    </lineage>
</organism>
<evidence type="ECO:0000259" key="6">
    <source>
        <dbReference type="PROSITE" id="PS51194"/>
    </source>
</evidence>
<dbReference type="InterPro" id="IPR014001">
    <property type="entry name" value="Helicase_ATP-bd"/>
</dbReference>
<dbReference type="Proteomes" id="UP000094569">
    <property type="component" value="Unassembled WGS sequence"/>
</dbReference>
<feature type="domain" description="Helicase ATP-binding" evidence="5">
    <location>
        <begin position="129"/>
        <end position="271"/>
    </location>
</feature>
<dbReference type="SUPFAM" id="SSF52540">
    <property type="entry name" value="P-loop containing nucleoside triphosphate hydrolases"/>
    <property type="match status" value="2"/>
</dbReference>
<evidence type="ECO:0000256" key="4">
    <source>
        <dbReference type="SAM" id="MobiDB-lite"/>
    </source>
</evidence>
<comment type="caution">
    <text evidence="7">The sequence shown here is derived from an EMBL/GenBank/DDBJ whole genome shotgun (WGS) entry which is preliminary data.</text>
</comment>
<evidence type="ECO:0000313" key="7">
    <source>
        <dbReference type="EMBL" id="ODM17879.1"/>
    </source>
</evidence>
<feature type="region of interest" description="Disordered" evidence="4">
    <location>
        <begin position="1"/>
        <end position="27"/>
    </location>
</feature>
<dbReference type="Pfam" id="PF00271">
    <property type="entry name" value="Helicase_C"/>
    <property type="match status" value="1"/>
</dbReference>
<dbReference type="InterPro" id="IPR038718">
    <property type="entry name" value="SNF2-like_sf"/>
</dbReference>
<dbReference type="PROSITE" id="PS51192">
    <property type="entry name" value="HELICASE_ATP_BIND_1"/>
    <property type="match status" value="1"/>
</dbReference>
<dbReference type="Gene3D" id="3.40.50.300">
    <property type="entry name" value="P-loop containing nucleotide triphosphate hydrolases"/>
    <property type="match status" value="1"/>
</dbReference>
<dbReference type="OrthoDB" id="288590at2759"/>
<dbReference type="STRING" id="573508.A0A1E3BAB7"/>
<name>A0A1E3BAB7_ASPCR</name>
<dbReference type="PANTHER" id="PTHR10799">
    <property type="entry name" value="SNF2/RAD54 HELICASE FAMILY"/>
    <property type="match status" value="1"/>
</dbReference>
<dbReference type="CDD" id="cd18793">
    <property type="entry name" value="SF2_C_SNF"/>
    <property type="match status" value="1"/>
</dbReference>
<dbReference type="InterPro" id="IPR049730">
    <property type="entry name" value="SNF2/RAD54-like_C"/>
</dbReference>
<evidence type="ECO:0000256" key="3">
    <source>
        <dbReference type="ARBA" id="ARBA00022840"/>
    </source>
</evidence>
<keyword evidence="8" id="KW-1185">Reference proteome</keyword>
<evidence type="ECO:0000313" key="8">
    <source>
        <dbReference type="Proteomes" id="UP000094569"/>
    </source>
</evidence>
<dbReference type="AlphaFoldDB" id="A0A1E3BAB7"/>
<dbReference type="GO" id="GO:0016787">
    <property type="term" value="F:hydrolase activity"/>
    <property type="evidence" value="ECO:0007669"/>
    <property type="project" value="UniProtKB-KW"/>
</dbReference>
<dbReference type="SMART" id="SM00487">
    <property type="entry name" value="DEXDc"/>
    <property type="match status" value="1"/>
</dbReference>
<keyword evidence="3" id="KW-0067">ATP-binding</keyword>
<sequence length="619" mass="70190">MDSDSDSDSFRSALSTPGSGSSSPFTPLTPVESPAFEIVGSPIRITPVRNGNRNGGYQGMRWELPHRVIKRRRDVFVALHTDIISPLLPGRHLDLEARGRIQPYKLVHQPLGLRATLKPYQLQAVSFLLYPKNNGMNDILGDEMGLGKTLQTLSLFQYLKENTTPQAPFLVVCPLSVIDGWISEAAKWTPDLEVLKYHGSQEERVKIKAGVLAFLWTYIVLDEGHRIKNDESKKAHLLDRVPAEYKLVLTGTPVQNDLRELWAIFQWLYPEVFDKSTVGQFDEASSLNDGKFDAEFLGHCKRFLGLIMLRRIKQSPDVLDDQSSCVSSPGGDSFEHFEQRADVQKRRISMNILMELRKCSIHPYLLDDIHDDKPGDHTILNSGKFVILQKIIRQVVIEEHKKIDISNFEPALTLCEDLLTTFKNDDHHFNHARLDGRTSSAWRRLFVHLFTHDPRYKIFLVSIRAGGEGFNLTSSSTVVFLDEDWNPQVMRQAEARVHRIGQTQPVSIFKLYSRGTVEEQILMSGGRGFVQSDSSLLVGFAGEGIKAREIDTDELSLWNLETIVEKCRPRDGNMQKTAGRDEKTWLQRAESIRTNLFNGSTIDTTNRGFSIYKEDANLA</sequence>
<dbReference type="VEuPathDB" id="FungiDB:SI65_06667"/>
<dbReference type="Gene3D" id="3.40.50.10810">
    <property type="entry name" value="Tandem AAA-ATPase domain"/>
    <property type="match status" value="2"/>
</dbReference>
<reference evidence="7 8" key="1">
    <citation type="journal article" date="2016" name="BMC Genomics">
        <title>Comparative genomic and transcriptomic analyses of the Fuzhuan brick tea-fermentation fungus Aspergillus cristatus.</title>
        <authorList>
            <person name="Ge Y."/>
            <person name="Wang Y."/>
            <person name="Liu Y."/>
            <person name="Tan Y."/>
            <person name="Ren X."/>
            <person name="Zhang X."/>
            <person name="Hyde K.D."/>
            <person name="Liu Y."/>
            <person name="Liu Z."/>
        </authorList>
    </citation>
    <scope>NUCLEOTIDE SEQUENCE [LARGE SCALE GENOMIC DNA]</scope>
    <source>
        <strain evidence="7 8">GZAAS20.1005</strain>
    </source>
</reference>
<evidence type="ECO:0000259" key="5">
    <source>
        <dbReference type="PROSITE" id="PS51192"/>
    </source>
</evidence>
<proteinExistence type="predicted"/>
<dbReference type="PROSITE" id="PS51194">
    <property type="entry name" value="HELICASE_CTER"/>
    <property type="match status" value="1"/>
</dbReference>
<evidence type="ECO:0000256" key="1">
    <source>
        <dbReference type="ARBA" id="ARBA00022741"/>
    </source>
</evidence>
<feature type="domain" description="Helicase C-terminal" evidence="6">
    <location>
        <begin position="391"/>
        <end position="561"/>
    </location>
</feature>
<keyword evidence="2" id="KW-0378">Hydrolase</keyword>
<feature type="compositionally biased region" description="Low complexity" evidence="4">
    <location>
        <begin position="12"/>
        <end position="27"/>
    </location>
</feature>
<dbReference type="EMBL" id="JXNT01000007">
    <property type="protein sequence ID" value="ODM17879.1"/>
    <property type="molecule type" value="Genomic_DNA"/>
</dbReference>